<keyword evidence="6 9" id="KW-0560">Oxidoreductase</keyword>
<keyword evidence="4" id="KW-0847">Vitamin C</keyword>
<dbReference type="PANTHER" id="PTHR47991">
    <property type="entry name" value="OXOGLUTARATE/IRON-DEPENDENT DIOXYGENASE"/>
    <property type="match status" value="1"/>
</dbReference>
<dbReference type="PROSITE" id="PS51471">
    <property type="entry name" value="FE2OG_OXY"/>
    <property type="match status" value="1"/>
</dbReference>
<dbReference type="RefSeq" id="XP_016687019.1">
    <property type="nucleotide sequence ID" value="XM_016831530.2"/>
</dbReference>
<evidence type="ECO:0000256" key="2">
    <source>
        <dbReference type="ARBA" id="ARBA00008056"/>
    </source>
</evidence>
<keyword evidence="11" id="KW-1185">Reference proteome</keyword>
<keyword evidence="3 9" id="KW-0479">Metal-binding</keyword>
<evidence type="ECO:0000256" key="1">
    <source>
        <dbReference type="ARBA" id="ARBA00001961"/>
    </source>
</evidence>
<evidence type="ECO:0000313" key="11">
    <source>
        <dbReference type="Proteomes" id="UP000818029"/>
    </source>
</evidence>
<dbReference type="InterPro" id="IPR050295">
    <property type="entry name" value="Plant_2OG-oxidoreductases"/>
</dbReference>
<evidence type="ECO:0000256" key="8">
    <source>
        <dbReference type="ARBA" id="ARBA00023241"/>
    </source>
</evidence>
<dbReference type="GO" id="GO:0046872">
    <property type="term" value="F:metal ion binding"/>
    <property type="evidence" value="ECO:0007669"/>
    <property type="project" value="UniProtKB-KW"/>
</dbReference>
<name>A0A1U8JFF8_GOSHI</name>
<dbReference type="Pfam" id="PF14226">
    <property type="entry name" value="DIOX_N"/>
    <property type="match status" value="1"/>
</dbReference>
<reference evidence="11" key="1">
    <citation type="journal article" date="2020" name="Nat. Genet.">
        <title>Genomic diversifications of five Gossypium allopolyploid species and their impact on cotton improvement.</title>
        <authorList>
            <person name="Chen Z.J."/>
            <person name="Sreedasyam A."/>
            <person name="Ando A."/>
            <person name="Song Q."/>
            <person name="De Santiago L.M."/>
            <person name="Hulse-Kemp A.M."/>
            <person name="Ding M."/>
            <person name="Ye W."/>
            <person name="Kirkbride R.C."/>
            <person name="Jenkins J."/>
            <person name="Plott C."/>
            <person name="Lovell J."/>
            <person name="Lin Y.M."/>
            <person name="Vaughn R."/>
            <person name="Liu B."/>
            <person name="Simpson S."/>
            <person name="Scheffler B.E."/>
            <person name="Wen L."/>
            <person name="Saski C.A."/>
            <person name="Grover C.E."/>
            <person name="Hu G."/>
            <person name="Conover J.L."/>
            <person name="Carlson J.W."/>
            <person name="Shu S."/>
            <person name="Boston L.B."/>
            <person name="Williams M."/>
            <person name="Peterson D.G."/>
            <person name="McGee K."/>
            <person name="Jones D.C."/>
            <person name="Wendel J.F."/>
            <person name="Stelly D.M."/>
            <person name="Grimwood J."/>
            <person name="Schmutz J."/>
        </authorList>
    </citation>
    <scope>NUCLEOTIDE SEQUENCE [LARGE SCALE GENOMIC DNA]</scope>
    <source>
        <strain evidence="11">cv. TM-1</strain>
    </source>
</reference>
<dbReference type="OrthoDB" id="288590at2759"/>
<dbReference type="FunFam" id="2.60.120.330:FF:000009">
    <property type="entry name" value="Flavonol synthase"/>
    <property type="match status" value="1"/>
</dbReference>
<proteinExistence type="inferred from homology"/>
<evidence type="ECO:0000256" key="5">
    <source>
        <dbReference type="ARBA" id="ARBA00022964"/>
    </source>
</evidence>
<dbReference type="GO" id="GO:0046148">
    <property type="term" value="P:pigment biosynthetic process"/>
    <property type="evidence" value="ECO:0007669"/>
    <property type="project" value="UniProtKB-ARBA"/>
</dbReference>
<dbReference type="OMA" id="WPTSSIN"/>
<dbReference type="Gene3D" id="2.60.120.330">
    <property type="entry name" value="B-lactam Antibiotic, Isopenicillin N Synthase, Chain"/>
    <property type="match status" value="1"/>
</dbReference>
<sequence length="333" mass="37789">MGVVRVQEIANFSKETIPEEFIRTTYEQPALTTVQGTVLEVPVIDLSDPDEEKVVRAIVDASSNWGMFQVVNHGIPRETVGKLKEVGKAFFELPPHEKEAYAKSPGFQSIEGYGTKLQREVEGKKAWVDHLFHKIWPPSEINYQFWPKNPPSYRKNNEEYAKHMHGVVNKLFRCLSLGLGLEGNEMKEAMGGDSMVYLLKINYYPQCPRPDLALGVPAHTDMSAITILVPNDVQGLQACKDDHWYDVEYIPNALIVHIGDQVEIVSNGKYKSVLHRAKVNKEKTRISWPVFVEPPSDLEVGPHPKLVNEANPPKFESKKYSQYCFCKLNKTPK</sequence>
<evidence type="ECO:0000256" key="7">
    <source>
        <dbReference type="ARBA" id="ARBA00023004"/>
    </source>
</evidence>
<evidence type="ECO:0000256" key="6">
    <source>
        <dbReference type="ARBA" id="ARBA00023002"/>
    </source>
</evidence>
<gene>
    <name evidence="12" type="primary">LOC107904987</name>
</gene>
<dbReference type="InterPro" id="IPR044861">
    <property type="entry name" value="IPNS-like_FE2OG_OXY"/>
</dbReference>
<dbReference type="Proteomes" id="UP000818029">
    <property type="component" value="Chromosome D05"/>
</dbReference>
<dbReference type="GO" id="GO:0009813">
    <property type="term" value="P:flavonoid biosynthetic process"/>
    <property type="evidence" value="ECO:0007669"/>
    <property type="project" value="UniProtKB-KW"/>
</dbReference>
<keyword evidence="8" id="KW-0284">Flavonoid biosynthesis</keyword>
<organism evidence="11 12">
    <name type="scientific">Gossypium hirsutum</name>
    <name type="common">Upland cotton</name>
    <name type="synonym">Gossypium mexicanum</name>
    <dbReference type="NCBI Taxonomy" id="3635"/>
    <lineage>
        <taxon>Eukaryota</taxon>
        <taxon>Viridiplantae</taxon>
        <taxon>Streptophyta</taxon>
        <taxon>Embryophyta</taxon>
        <taxon>Tracheophyta</taxon>
        <taxon>Spermatophyta</taxon>
        <taxon>Magnoliopsida</taxon>
        <taxon>eudicotyledons</taxon>
        <taxon>Gunneridae</taxon>
        <taxon>Pentapetalae</taxon>
        <taxon>rosids</taxon>
        <taxon>malvids</taxon>
        <taxon>Malvales</taxon>
        <taxon>Malvaceae</taxon>
        <taxon>Malvoideae</taxon>
        <taxon>Gossypium</taxon>
    </lineage>
</organism>
<reference evidence="12" key="2">
    <citation type="submission" date="2025-08" db="UniProtKB">
        <authorList>
            <consortium name="RefSeq"/>
        </authorList>
    </citation>
    <scope>IDENTIFICATION</scope>
</reference>
<dbReference type="InterPro" id="IPR026992">
    <property type="entry name" value="DIOX_N"/>
</dbReference>
<comment type="similarity">
    <text evidence="2 9">Belongs to the iron/ascorbate-dependent oxidoreductase family.</text>
</comment>
<dbReference type="PaxDb" id="3635-A0A1U8JFF8"/>
<dbReference type="SUPFAM" id="SSF51197">
    <property type="entry name" value="Clavaminate synthase-like"/>
    <property type="match status" value="1"/>
</dbReference>
<evidence type="ECO:0000256" key="3">
    <source>
        <dbReference type="ARBA" id="ARBA00022723"/>
    </source>
</evidence>
<accession>A0A1U8JFF8</accession>
<keyword evidence="7 9" id="KW-0408">Iron</keyword>
<dbReference type="KEGG" id="ghi:107904987"/>
<dbReference type="STRING" id="3635.A0A1U8JFF8"/>
<keyword evidence="5" id="KW-0223">Dioxygenase</keyword>
<comment type="cofactor">
    <cofactor evidence="1">
        <name>L-ascorbate</name>
        <dbReference type="ChEBI" id="CHEBI:38290"/>
    </cofactor>
</comment>
<dbReference type="InterPro" id="IPR027443">
    <property type="entry name" value="IPNS-like_sf"/>
</dbReference>
<evidence type="ECO:0000256" key="4">
    <source>
        <dbReference type="ARBA" id="ARBA00022896"/>
    </source>
</evidence>
<evidence type="ECO:0000256" key="9">
    <source>
        <dbReference type="RuleBase" id="RU003682"/>
    </source>
</evidence>
<protein>
    <submittedName>
        <fullName evidence="12">Flavonol synthase/flavanone 3-hydroxylase</fullName>
    </submittedName>
</protein>
<feature type="domain" description="Fe2OG dioxygenase" evidence="10">
    <location>
        <begin position="193"/>
        <end position="294"/>
    </location>
</feature>
<dbReference type="SMR" id="A0A1U8JFF8"/>
<dbReference type="GO" id="GO:0016706">
    <property type="term" value="F:2-oxoglutarate-dependent dioxygenase activity"/>
    <property type="evidence" value="ECO:0000318"/>
    <property type="project" value="GO_Central"/>
</dbReference>
<dbReference type="GO" id="GO:0031418">
    <property type="term" value="F:L-ascorbic acid binding"/>
    <property type="evidence" value="ECO:0007669"/>
    <property type="project" value="UniProtKB-KW"/>
</dbReference>
<dbReference type="GeneID" id="107904987"/>
<dbReference type="AlphaFoldDB" id="A0A1U8JFF8"/>
<evidence type="ECO:0000259" key="10">
    <source>
        <dbReference type="PROSITE" id="PS51471"/>
    </source>
</evidence>
<evidence type="ECO:0000313" key="12">
    <source>
        <dbReference type="RefSeq" id="XP_016687019.1"/>
    </source>
</evidence>
<dbReference type="InterPro" id="IPR005123">
    <property type="entry name" value="Oxoglu/Fe-dep_dioxygenase_dom"/>
</dbReference>
<dbReference type="Pfam" id="PF03171">
    <property type="entry name" value="2OG-FeII_Oxy"/>
    <property type="match status" value="1"/>
</dbReference>